<evidence type="ECO:0000313" key="2">
    <source>
        <dbReference type="EMBL" id="POE23300.1"/>
    </source>
</evidence>
<comment type="similarity">
    <text evidence="1">Belongs to the darcynin family.</text>
</comment>
<evidence type="ECO:0008006" key="4">
    <source>
        <dbReference type="Google" id="ProtNLM"/>
    </source>
</evidence>
<dbReference type="InterPro" id="IPR031409">
    <property type="entry name" value="Darcynin"/>
</dbReference>
<evidence type="ECO:0000313" key="3">
    <source>
        <dbReference type="Proteomes" id="UP000237274"/>
    </source>
</evidence>
<dbReference type="Pfam" id="PF17074">
    <property type="entry name" value="Darcynin"/>
    <property type="match status" value="1"/>
</dbReference>
<reference evidence="2 3" key="1">
    <citation type="submission" date="2017-01" db="EMBL/GenBank/DDBJ databases">
        <title>Comparative Genomics of 38 Pectobacterium strains comprising three species revealed the characteristics of Pectobacterium carotovorum.</title>
        <authorList>
            <person name="Xie H."/>
            <person name="Ma Y."/>
            <person name="Li X."/>
        </authorList>
    </citation>
    <scope>NUCLEOTIDE SEQUENCE [LARGE SCALE GENOMIC DNA]</scope>
    <source>
        <strain evidence="2 3">Q142</strain>
    </source>
</reference>
<proteinExistence type="inferred from homology"/>
<dbReference type="RefSeq" id="WP_103157928.1">
    <property type="nucleotide sequence ID" value="NZ_JACDRW010000009.1"/>
</dbReference>
<dbReference type="AlphaFoldDB" id="A0ABD6VJG0"/>
<sequence>MKYIIVWTLTFNDKWNALTRAQRMELQNESLPEVIEKYQHSIRLRTADAEGFSADFQDIIIIETASLKDYYCMLQDMRNSKVLSESYLKITNIFIGVENAHEVYQSNAI</sequence>
<accession>A0ABD6VJG0</accession>
<evidence type="ECO:0000256" key="1">
    <source>
        <dbReference type="ARBA" id="ARBA00006869"/>
    </source>
</evidence>
<gene>
    <name evidence="2" type="ORF">BV926_20545</name>
</gene>
<dbReference type="Proteomes" id="UP000237274">
    <property type="component" value="Unassembled WGS sequence"/>
</dbReference>
<dbReference type="Gene3D" id="3.30.70.1030">
    <property type="entry name" value="Apc35880, domain 1"/>
    <property type="match status" value="1"/>
</dbReference>
<name>A0ABD6VJG0_9GAMM</name>
<comment type="caution">
    <text evidence="2">The sequence shown here is derived from an EMBL/GenBank/DDBJ whole genome shotgun (WGS) entry which is preliminary data.</text>
</comment>
<organism evidence="2 3">
    <name type="scientific">Pectobacterium odoriferum</name>
    <dbReference type="NCBI Taxonomy" id="78398"/>
    <lineage>
        <taxon>Bacteria</taxon>
        <taxon>Pseudomonadati</taxon>
        <taxon>Pseudomonadota</taxon>
        <taxon>Gammaproteobacteria</taxon>
        <taxon>Enterobacterales</taxon>
        <taxon>Pectobacteriaceae</taxon>
        <taxon>Pectobacterium</taxon>
    </lineage>
</organism>
<dbReference type="EMBL" id="MTAO01000022">
    <property type="protein sequence ID" value="POE23300.1"/>
    <property type="molecule type" value="Genomic_DNA"/>
</dbReference>
<protein>
    <recommendedName>
        <fullName evidence="4">Darcynin 1</fullName>
    </recommendedName>
</protein>